<comment type="subcellular location">
    <subcellularLocation>
        <location evidence="12">Cytoplasm</location>
    </subcellularLocation>
</comment>
<evidence type="ECO:0000256" key="10">
    <source>
        <dbReference type="ARBA" id="ARBA00023306"/>
    </source>
</evidence>
<sequence>MNLAKLLEPLIKIDDKLHSFKIEGISINSKGVEQNTLFIAISGESVNGHEFIEEAIRNGAVAIVGEKNLDELGIERLEDATFMKGKIGPNELSEYSIPYIQVENSRKALAKIACQFYGNPTKNKTVIGITGTNGKTTTSFMLKKILEDAGNTCTLFGSIHNEVNGQVTPSINTTPDALELQNRLAQSNDDFVILEVSSHGISQHRIEGIEFDYCLFTNLDHEHLDYHHDMEDYFNVKTTLFEQLKPTGKAIINGFDLWGTKLSKQLIADNKQVILLGQNVQLKEWHSCFGKLTSFDGDDIDLHLQVLGKHNILNASMALLTARELGITKESIVQSLLQFSGVPGRFEILTHPKGAKIVIDYAHTHDAFSQCLQTIKEQGAKRIFHIFGFRGNRDQTKRQPMVEISKELCDLTLLTLDDLNGTTKESMEQTLHELHGAVILDRTIAIKQVLELANEGDWVCITGKGHETYKEKFQYPTATDKETVDFFTKDFNKNNNYQ</sequence>
<dbReference type="Proteomes" id="UP000030416">
    <property type="component" value="Unassembled WGS sequence"/>
</dbReference>
<evidence type="ECO:0000256" key="12">
    <source>
        <dbReference type="RuleBase" id="RU004135"/>
    </source>
</evidence>
<feature type="domain" description="Mur ligase central" evidence="15">
    <location>
        <begin position="129"/>
        <end position="321"/>
    </location>
</feature>
<dbReference type="GO" id="GO:0005524">
    <property type="term" value="F:ATP binding"/>
    <property type="evidence" value="ECO:0007669"/>
    <property type="project" value="UniProtKB-KW"/>
</dbReference>
<dbReference type="STRING" id="1384049.CD29_02555"/>
<dbReference type="RefSeq" id="WP_052123959.1">
    <property type="nucleotide sequence ID" value="NZ_AVDA01000002.1"/>
</dbReference>
<evidence type="ECO:0000256" key="6">
    <source>
        <dbReference type="ARBA" id="ARBA00022741"/>
    </source>
</evidence>
<evidence type="ECO:0000256" key="4">
    <source>
        <dbReference type="ARBA" id="ARBA00022598"/>
    </source>
</evidence>
<evidence type="ECO:0000256" key="1">
    <source>
        <dbReference type="ARBA" id="ARBA00004752"/>
    </source>
</evidence>
<dbReference type="Gene3D" id="3.40.1390.10">
    <property type="entry name" value="MurE/MurF, N-terminal domain"/>
    <property type="match status" value="1"/>
</dbReference>
<dbReference type="eggNOG" id="COG0769">
    <property type="taxonomic scope" value="Bacteria"/>
</dbReference>
<dbReference type="SUPFAM" id="SSF53623">
    <property type="entry name" value="MurD-like peptide ligases, catalytic domain"/>
    <property type="match status" value="1"/>
</dbReference>
<comment type="caution">
    <text evidence="16">The sequence shown here is derived from an EMBL/GenBank/DDBJ whole genome shotgun (WGS) entry which is preliminary data.</text>
</comment>
<dbReference type="Pfam" id="PF02875">
    <property type="entry name" value="Mur_ligase_C"/>
    <property type="match status" value="1"/>
</dbReference>
<feature type="domain" description="Mur ligase C-terminal" evidence="14">
    <location>
        <begin position="344"/>
        <end position="465"/>
    </location>
</feature>
<evidence type="ECO:0000256" key="11">
    <source>
        <dbReference type="ARBA" id="ARBA00023316"/>
    </source>
</evidence>
<evidence type="ECO:0000256" key="2">
    <source>
        <dbReference type="ARBA" id="ARBA00005898"/>
    </source>
</evidence>
<comment type="pathway">
    <text evidence="1 12">Cell wall biogenesis; peptidoglycan biosynthesis.</text>
</comment>
<dbReference type="GO" id="GO:0051301">
    <property type="term" value="P:cell division"/>
    <property type="evidence" value="ECO:0007669"/>
    <property type="project" value="UniProtKB-KW"/>
</dbReference>
<keyword evidence="17" id="KW-1185">Reference proteome</keyword>
<keyword evidence="9 12" id="KW-0573">Peptidoglycan synthesis</keyword>
<dbReference type="EMBL" id="JPVN01000002">
    <property type="protein sequence ID" value="KGR80255.1"/>
    <property type="molecule type" value="Genomic_DNA"/>
</dbReference>
<dbReference type="PANTHER" id="PTHR23135:SF4">
    <property type="entry name" value="UDP-N-ACETYLMURAMOYL-L-ALANYL-D-GLUTAMATE--2,6-DIAMINOPIMELATE LIGASE MURE HOMOLOG, CHLOROPLASTIC"/>
    <property type="match status" value="1"/>
</dbReference>
<dbReference type="InterPro" id="IPR036615">
    <property type="entry name" value="Mur_ligase_C_dom_sf"/>
</dbReference>
<gene>
    <name evidence="16" type="ORF">CD29_02555</name>
</gene>
<evidence type="ECO:0000313" key="16">
    <source>
        <dbReference type="EMBL" id="KGR80255.1"/>
    </source>
</evidence>
<dbReference type="AlphaFoldDB" id="A0A0A3I9W3"/>
<organism evidence="16 17">
    <name type="scientific">Ureibacillus manganicus DSM 26584</name>
    <dbReference type="NCBI Taxonomy" id="1384049"/>
    <lineage>
        <taxon>Bacteria</taxon>
        <taxon>Bacillati</taxon>
        <taxon>Bacillota</taxon>
        <taxon>Bacilli</taxon>
        <taxon>Bacillales</taxon>
        <taxon>Caryophanaceae</taxon>
        <taxon>Ureibacillus</taxon>
    </lineage>
</organism>
<dbReference type="GO" id="GO:0004326">
    <property type="term" value="F:tetrahydrofolylpolyglutamate synthase activity"/>
    <property type="evidence" value="ECO:0007669"/>
    <property type="project" value="InterPro"/>
</dbReference>
<evidence type="ECO:0000259" key="15">
    <source>
        <dbReference type="Pfam" id="PF08245"/>
    </source>
</evidence>
<accession>A0A0A3I9W3</accession>
<dbReference type="GO" id="GO:0005737">
    <property type="term" value="C:cytoplasm"/>
    <property type="evidence" value="ECO:0007669"/>
    <property type="project" value="UniProtKB-SubCell"/>
</dbReference>
<keyword evidence="11 12" id="KW-0961">Cell wall biogenesis/degradation</keyword>
<dbReference type="GO" id="GO:0009252">
    <property type="term" value="P:peptidoglycan biosynthetic process"/>
    <property type="evidence" value="ECO:0007669"/>
    <property type="project" value="UniProtKB-UniPathway"/>
</dbReference>
<dbReference type="SUPFAM" id="SSF63418">
    <property type="entry name" value="MurE/MurF N-terminal domain"/>
    <property type="match status" value="1"/>
</dbReference>
<dbReference type="GO" id="GO:0071555">
    <property type="term" value="P:cell wall organization"/>
    <property type="evidence" value="ECO:0007669"/>
    <property type="project" value="UniProtKB-KW"/>
</dbReference>
<dbReference type="InterPro" id="IPR018109">
    <property type="entry name" value="Folylpolyglutamate_synth_CS"/>
</dbReference>
<keyword evidence="5 12" id="KW-0132">Cell division</keyword>
<comment type="similarity">
    <text evidence="2">Belongs to the MurCDEF family. MurE subfamily.</text>
</comment>
<keyword evidence="4" id="KW-0436">Ligase</keyword>
<keyword evidence="3" id="KW-0963">Cytoplasm</keyword>
<proteinExistence type="inferred from homology"/>
<dbReference type="InterPro" id="IPR004101">
    <property type="entry name" value="Mur_ligase_C"/>
</dbReference>
<keyword evidence="10 12" id="KW-0131">Cell cycle</keyword>
<feature type="domain" description="Mur ligase N-terminal catalytic" evidence="13">
    <location>
        <begin position="21"/>
        <end position="117"/>
    </location>
</feature>
<dbReference type="GO" id="GO:0008360">
    <property type="term" value="P:regulation of cell shape"/>
    <property type="evidence" value="ECO:0007669"/>
    <property type="project" value="UniProtKB-KW"/>
</dbReference>
<dbReference type="InterPro" id="IPR005761">
    <property type="entry name" value="UDP-N-AcMur-Glu-dNH2Pim_ligase"/>
</dbReference>
<evidence type="ECO:0000259" key="14">
    <source>
        <dbReference type="Pfam" id="PF02875"/>
    </source>
</evidence>
<reference evidence="16 17" key="1">
    <citation type="submission" date="2014-02" db="EMBL/GenBank/DDBJ databases">
        <title>Draft genome sequence of Lysinibacillus manganicus DSM 26584T.</title>
        <authorList>
            <person name="Zhang F."/>
            <person name="Wang G."/>
            <person name="Zhang L."/>
        </authorList>
    </citation>
    <scope>NUCLEOTIDE SEQUENCE [LARGE SCALE GENOMIC DNA]</scope>
    <source>
        <strain evidence="16 17">DSM 26584</strain>
    </source>
</reference>
<keyword evidence="8 12" id="KW-0133">Cell shape</keyword>
<dbReference type="Pfam" id="PF08245">
    <property type="entry name" value="Mur_ligase_M"/>
    <property type="match status" value="1"/>
</dbReference>
<dbReference type="InterPro" id="IPR013221">
    <property type="entry name" value="Mur_ligase_cen"/>
</dbReference>
<dbReference type="NCBIfam" id="NF001126">
    <property type="entry name" value="PRK00139.1-4"/>
    <property type="match status" value="1"/>
</dbReference>
<dbReference type="InterPro" id="IPR000713">
    <property type="entry name" value="Mur_ligase_N"/>
</dbReference>
<evidence type="ECO:0000256" key="9">
    <source>
        <dbReference type="ARBA" id="ARBA00022984"/>
    </source>
</evidence>
<dbReference type="NCBIfam" id="TIGR01085">
    <property type="entry name" value="murE"/>
    <property type="match status" value="1"/>
</dbReference>
<dbReference type="Pfam" id="PF01225">
    <property type="entry name" value="Mur_ligase"/>
    <property type="match status" value="1"/>
</dbReference>
<evidence type="ECO:0000256" key="5">
    <source>
        <dbReference type="ARBA" id="ARBA00022618"/>
    </source>
</evidence>
<name>A0A0A3I9W3_9BACL</name>
<keyword evidence="7" id="KW-0067">ATP-binding</keyword>
<evidence type="ECO:0000256" key="8">
    <source>
        <dbReference type="ARBA" id="ARBA00022960"/>
    </source>
</evidence>
<dbReference type="SUPFAM" id="SSF53244">
    <property type="entry name" value="MurD-like peptide ligases, peptide-binding domain"/>
    <property type="match status" value="1"/>
</dbReference>
<protein>
    <recommendedName>
        <fullName evidence="18">UDP-MurNAc-tripeptide synthetase</fullName>
    </recommendedName>
</protein>
<dbReference type="PROSITE" id="PS01011">
    <property type="entry name" value="FOLYLPOLYGLU_SYNT_1"/>
    <property type="match status" value="1"/>
</dbReference>
<evidence type="ECO:0000256" key="3">
    <source>
        <dbReference type="ARBA" id="ARBA00022490"/>
    </source>
</evidence>
<evidence type="ECO:0000256" key="7">
    <source>
        <dbReference type="ARBA" id="ARBA00022840"/>
    </source>
</evidence>
<dbReference type="Gene3D" id="3.40.1190.10">
    <property type="entry name" value="Mur-like, catalytic domain"/>
    <property type="match status" value="1"/>
</dbReference>
<dbReference type="UniPathway" id="UPA00219"/>
<evidence type="ECO:0000259" key="13">
    <source>
        <dbReference type="Pfam" id="PF01225"/>
    </source>
</evidence>
<keyword evidence="6" id="KW-0547">Nucleotide-binding</keyword>
<dbReference type="InterPro" id="IPR035911">
    <property type="entry name" value="MurE/MurF_N"/>
</dbReference>
<evidence type="ECO:0008006" key="18">
    <source>
        <dbReference type="Google" id="ProtNLM"/>
    </source>
</evidence>
<evidence type="ECO:0000313" key="17">
    <source>
        <dbReference type="Proteomes" id="UP000030416"/>
    </source>
</evidence>
<dbReference type="PANTHER" id="PTHR23135">
    <property type="entry name" value="MUR LIGASE FAMILY MEMBER"/>
    <property type="match status" value="1"/>
</dbReference>
<dbReference type="InterPro" id="IPR036565">
    <property type="entry name" value="Mur-like_cat_sf"/>
</dbReference>
<dbReference type="Gene3D" id="3.90.190.20">
    <property type="entry name" value="Mur ligase, C-terminal domain"/>
    <property type="match status" value="1"/>
</dbReference>